<dbReference type="AlphaFoldDB" id="A0A4Y2N5I7"/>
<organism evidence="1 2">
    <name type="scientific">Araneus ventricosus</name>
    <name type="common">Orbweaver spider</name>
    <name type="synonym">Epeira ventricosa</name>
    <dbReference type="NCBI Taxonomy" id="182803"/>
    <lineage>
        <taxon>Eukaryota</taxon>
        <taxon>Metazoa</taxon>
        <taxon>Ecdysozoa</taxon>
        <taxon>Arthropoda</taxon>
        <taxon>Chelicerata</taxon>
        <taxon>Arachnida</taxon>
        <taxon>Araneae</taxon>
        <taxon>Araneomorphae</taxon>
        <taxon>Entelegynae</taxon>
        <taxon>Araneoidea</taxon>
        <taxon>Araneidae</taxon>
        <taxon>Araneus</taxon>
    </lineage>
</organism>
<reference evidence="1 2" key="1">
    <citation type="journal article" date="2019" name="Sci. Rep.">
        <title>Orb-weaving spider Araneus ventricosus genome elucidates the spidroin gene catalogue.</title>
        <authorList>
            <person name="Kono N."/>
            <person name="Nakamura H."/>
            <person name="Ohtoshi R."/>
            <person name="Moran D.A.P."/>
            <person name="Shinohara A."/>
            <person name="Yoshida Y."/>
            <person name="Fujiwara M."/>
            <person name="Mori M."/>
            <person name="Tomita M."/>
            <person name="Arakawa K."/>
        </authorList>
    </citation>
    <scope>NUCLEOTIDE SEQUENCE [LARGE SCALE GENOMIC DNA]</scope>
</reference>
<keyword evidence="2" id="KW-1185">Reference proteome</keyword>
<name>A0A4Y2N5I7_ARAVE</name>
<protein>
    <submittedName>
        <fullName evidence="1">Uncharacterized protein</fullName>
    </submittedName>
</protein>
<dbReference type="Proteomes" id="UP000499080">
    <property type="component" value="Unassembled WGS sequence"/>
</dbReference>
<comment type="caution">
    <text evidence="1">The sequence shown here is derived from an EMBL/GenBank/DDBJ whole genome shotgun (WGS) entry which is preliminary data.</text>
</comment>
<evidence type="ECO:0000313" key="1">
    <source>
        <dbReference type="EMBL" id="GBN34193.1"/>
    </source>
</evidence>
<evidence type="ECO:0000313" key="2">
    <source>
        <dbReference type="Proteomes" id="UP000499080"/>
    </source>
</evidence>
<accession>A0A4Y2N5I7</accession>
<dbReference type="EMBL" id="BGPR01008493">
    <property type="protein sequence ID" value="GBN34193.1"/>
    <property type="molecule type" value="Genomic_DNA"/>
</dbReference>
<proteinExistence type="predicted"/>
<sequence length="112" mass="12441">MARSRLHHRRVADFILNSTKDPQCIRKLGRIKGSILVLPVGLGDVTFPVVKVRKKSDVSQPNRGYQNTPVNLSQVEPPLVSLVRRGHVVSSSSYGRGPCKDTIMKDEKVPLI</sequence>
<gene>
    <name evidence="1" type="ORF">AVEN_25460_1</name>
</gene>